<keyword evidence="2" id="KW-1185">Reference proteome</keyword>
<reference evidence="1" key="1">
    <citation type="submission" date="2020-12" db="EMBL/GenBank/DDBJ databases">
        <title>Bacterial taxonomy.</title>
        <authorList>
            <person name="Pan X."/>
        </authorList>
    </citation>
    <scope>NUCLEOTIDE SEQUENCE</scope>
    <source>
        <strain evidence="1">B2012</strain>
    </source>
</reference>
<gene>
    <name evidence="1" type="ORF">JCR33_16790</name>
</gene>
<dbReference type="Proteomes" id="UP000609531">
    <property type="component" value="Unassembled WGS sequence"/>
</dbReference>
<accession>A0A934IRL8</accession>
<protein>
    <submittedName>
        <fullName evidence="1">Uncharacterized protein</fullName>
    </submittedName>
</protein>
<evidence type="ECO:0000313" key="1">
    <source>
        <dbReference type="EMBL" id="MBJ3777368.1"/>
    </source>
</evidence>
<dbReference type="RefSeq" id="WP_211110361.1">
    <property type="nucleotide sequence ID" value="NZ_JAEKJA010000015.1"/>
</dbReference>
<name>A0A934IRL8_9HYPH</name>
<sequence length="110" mass="12073">MKKLLIAVGIATPVLVLLVWVFSGSTEEDYQRALKCASASRRALSLGVVKTESVPKIKALLRGFEDEAEKLSRRLGKPAGHASRDLHLAEFSVLKLGDVDFVLGEYDCWS</sequence>
<dbReference type="EMBL" id="JAEKJA010000015">
    <property type="protein sequence ID" value="MBJ3777368.1"/>
    <property type="molecule type" value="Genomic_DNA"/>
</dbReference>
<dbReference type="AlphaFoldDB" id="A0A934IRL8"/>
<organism evidence="1 2">
    <name type="scientific">Acuticoccus mangrovi</name>
    <dbReference type="NCBI Taxonomy" id="2796142"/>
    <lineage>
        <taxon>Bacteria</taxon>
        <taxon>Pseudomonadati</taxon>
        <taxon>Pseudomonadota</taxon>
        <taxon>Alphaproteobacteria</taxon>
        <taxon>Hyphomicrobiales</taxon>
        <taxon>Amorphaceae</taxon>
        <taxon>Acuticoccus</taxon>
    </lineage>
</organism>
<comment type="caution">
    <text evidence="1">The sequence shown here is derived from an EMBL/GenBank/DDBJ whole genome shotgun (WGS) entry which is preliminary data.</text>
</comment>
<evidence type="ECO:0000313" key="2">
    <source>
        <dbReference type="Proteomes" id="UP000609531"/>
    </source>
</evidence>
<proteinExistence type="predicted"/>